<keyword evidence="3" id="KW-1133">Transmembrane helix</keyword>
<evidence type="ECO:0000256" key="3">
    <source>
        <dbReference type="SAM" id="Phobius"/>
    </source>
</evidence>
<feature type="compositionally biased region" description="Basic and acidic residues" evidence="2">
    <location>
        <begin position="473"/>
        <end position="491"/>
    </location>
</feature>
<name>A0A8S5SFP0_9CAUD</name>
<evidence type="ECO:0000313" key="4">
    <source>
        <dbReference type="EMBL" id="DAF49758.1"/>
    </source>
</evidence>
<protein>
    <submittedName>
        <fullName evidence="4">Uncharacterized protein</fullName>
    </submittedName>
</protein>
<feature type="transmembrane region" description="Helical" evidence="3">
    <location>
        <begin position="254"/>
        <end position="275"/>
    </location>
</feature>
<reference evidence="4" key="1">
    <citation type="journal article" date="2021" name="Proc. Natl. Acad. Sci. U.S.A.">
        <title>A Catalog of Tens of Thousands of Viruses from Human Metagenomes Reveals Hidden Associations with Chronic Diseases.</title>
        <authorList>
            <person name="Tisza M.J."/>
            <person name="Buck C.B."/>
        </authorList>
    </citation>
    <scope>NUCLEOTIDE SEQUENCE</scope>
    <source>
        <strain evidence="4">CtXfh4</strain>
    </source>
</reference>
<feature type="compositionally biased region" description="Basic and acidic residues" evidence="2">
    <location>
        <begin position="451"/>
        <end position="464"/>
    </location>
</feature>
<feature type="region of interest" description="Disordered" evidence="2">
    <location>
        <begin position="432"/>
        <end position="514"/>
    </location>
</feature>
<evidence type="ECO:0000256" key="2">
    <source>
        <dbReference type="SAM" id="MobiDB-lite"/>
    </source>
</evidence>
<evidence type="ECO:0000256" key="1">
    <source>
        <dbReference type="SAM" id="Coils"/>
    </source>
</evidence>
<dbReference type="EMBL" id="BK032587">
    <property type="protein sequence ID" value="DAF49758.1"/>
    <property type="molecule type" value="Genomic_DNA"/>
</dbReference>
<sequence length="860" mass="92421">MAQELKTVIRLDDKQFKSILDRVKSEVGNTETVFKQGSGNIKRELKAIQGELSQMLLNGVDPASEKFQQLAARAGSIKDAMGDAKAVVGDFANDVRGLAGITDVAGSVVGAFQVGAGAMAMFGVESEEAQQTLTKLAGAMSVLNGITQLQNTFMDQSSGTYRAYHALLKLVGLEQTNLTTTVSANTTAQATNTTTQVAGTTALTSNTVVKQANAVATTETTTATAANTVATEGATVATGGLTVAQGAATVASKALRVALSAIGIGILISLVAALYQKFDDLTDRFKTAEGASSKMAQAWNKLKVVAVGIGNVIWEHMIYPLKMFAGIVRDIINGDWDKIVSNAVQSFKGGHDVIGNYNYAANKELAKQNEEARERETKARQETLDKWYKAENAKHGQSLSRDIIYHQKRLALFKKGSKEYEDESNNLEEAKRRLREQAAQQSKKASQAAQRAKEQAARKAEAARKAAQAKAQKAAEEAKRKAEKIADDQKTLKQTIETETTNNNKGSRKTDEEQLKNAYGSDKSNVINTQGALDNQLKLINDYYTKIEGFRQADLADEIAAVSKKYDTLAEKAHDNKELLEQLEKQKQAAISNIQAEYANKYTELLDQRAKDEKEASDKLLNPLIDKAKQLGQELGRSLDLKGLDFSALTKLTEELQKSVDGMKELQKVKDSLGSFENSSITKMIDDAKSLQQILGSSMASDGEKIGASMVFMSQAIQQLGQDSAAAKAGLVLQAIGQIILGFAQASAQDSKLGVIGWVAAIAAGTAVMISTISQLQSFSQGGIFQGSKTVGDHNLARVNSGEMILTKTQQGNLFRILDNNTAGLGGGVGVSSVRVRGSDLYLALSNYSKVQSKTGRRVL</sequence>
<feature type="compositionally biased region" description="Low complexity" evidence="2">
    <location>
        <begin position="437"/>
        <end position="450"/>
    </location>
</feature>
<accession>A0A8S5SFP0</accession>
<feature type="coiled-coil region" evidence="1">
    <location>
        <begin position="566"/>
        <end position="600"/>
    </location>
</feature>
<keyword evidence="1" id="KW-0175">Coiled coil</keyword>
<organism evidence="4">
    <name type="scientific">Siphoviridae sp. ctXfh4</name>
    <dbReference type="NCBI Taxonomy" id="2827887"/>
    <lineage>
        <taxon>Viruses</taxon>
        <taxon>Duplodnaviria</taxon>
        <taxon>Heunggongvirae</taxon>
        <taxon>Uroviricota</taxon>
        <taxon>Caudoviricetes</taxon>
    </lineage>
</organism>
<feature type="compositionally biased region" description="Polar residues" evidence="2">
    <location>
        <begin position="492"/>
        <end position="505"/>
    </location>
</feature>
<proteinExistence type="predicted"/>
<keyword evidence="3" id="KW-0472">Membrane</keyword>
<keyword evidence="3" id="KW-0812">Transmembrane</keyword>